<evidence type="ECO:0000313" key="8">
    <source>
        <dbReference type="Proteomes" id="UP000663829"/>
    </source>
</evidence>
<evidence type="ECO:0000313" key="4">
    <source>
        <dbReference type="EMBL" id="CAF0983899.1"/>
    </source>
</evidence>
<feature type="repeat" description="TPR" evidence="3">
    <location>
        <begin position="535"/>
        <end position="568"/>
    </location>
</feature>
<evidence type="ECO:0000256" key="1">
    <source>
        <dbReference type="ARBA" id="ARBA00022737"/>
    </source>
</evidence>
<dbReference type="Pfam" id="PF13181">
    <property type="entry name" value="TPR_8"/>
    <property type="match status" value="1"/>
</dbReference>
<dbReference type="PANTHER" id="PTHR45641:SF1">
    <property type="entry name" value="AAA+ ATPASE DOMAIN-CONTAINING PROTEIN"/>
    <property type="match status" value="1"/>
</dbReference>
<dbReference type="PROSITE" id="PS50005">
    <property type="entry name" value="TPR"/>
    <property type="match status" value="2"/>
</dbReference>
<dbReference type="SUPFAM" id="SSF56399">
    <property type="entry name" value="ADP-ribosylation"/>
    <property type="match status" value="1"/>
</dbReference>
<sequence>MYVAATYCATKHKETMNQANVTIEKPVFNRQQSVYDGMTNNTEAIIAVWLDTSADKYESTQDKIRNTADILKIFSEPDQCEKYIRSIGNAKFFLAISIEYAQTLVEKLHALRQLHSVYVYSDETSSATSNNEWLDEYPKVINVYDHLDLLAEELSTTIYKYSRNASVPITIFKHPEADRTTNLLNKFAYFVDFWNPLFIDLILDLPLSDYDYQKKRFIQECKTCYRADLTNLKIVEKFENTYKPSEAIQWYKRDSFVYRLLNKVLRQQNIEGILTFRFFILDMFEQLKTIYKGYINDDTYEDNSYIIVYRGQLMSEEELEILKKDLAPGTVVSVNSFLSASRTRKVALIFSGASGLPNAHLNSVVFEIKINIHHKNLLKRKPFADVSQLSKQDEDECEVIFMVGSFFRIDNIVYDGIEKVTIVKSVLIDEDDHTMSITKDYQILKRTITVEGKLIRIGNLLMDHPSYSQSSKAKGYYKVLENELKLSKSIFPACLVGQGWVDFKNGNYDSAIKLQVEALAIYNKLDDKNNNESAISSLNCIGAAYMKLNDYPKALDYYNRAYNLSNPIDDRDAERVTYQGPCIPIDKFAMYDGYRNISSIKMACIQKMNGNCQQAWDIYKNAIDYEMRDTINFHSHTCMTIAEAGVLEAKTPEDQNKVWKNWKSFLNIGLGDVLKYRSSAITGYLSLGHQYTITTRLYNNVCCRDMAIDYFRKVEKECLNYASNRDHYLYTLQCYERLAVLYQDKSDFKRSIDYYEKIIGLCLKYSSNDLENIIVGYKGMIETYEKQLIATSSEDSDISLVLCDAVRPPVSLETSMSSDTPSNGTLFKNVKRFHFAFGQYDKRVDLLLNSEPDLHKKRVYCYMKLAALYYDQEKIVDAQHSLSQAILLCKQIGSELFDVLVICNENIAFIHGNFDLIIQSYRNLLENRLKGDSSACIGEDNYCYIAQLYEKKNDFNSAFEYYQKPVEYFEQHGHLCSHTIYCFMKLAKHYQTTKNDFDSAVDVLEKGITLVLKHRREPMITAISIIRQHLVEHFKVKNDLNTAILIYESVCELVKYERTDIIILYRDFKKVLKLLVKQRHADVCDVVLDAYEAFLDLILKTIGPLTPHIKTILAHYKNFAVIYKKLIDSPSAIEIYQKLICLTLKHPNDTVKIVWEYKVIAAEFGTRGHLDASVNAYEKLLEFACQHHSTNGFSEGDLIDFVLVAWKEKIISRHLTEKNFDSAIILHYKIIHFLEKYRSNVNTDYVLDEFIARIMESYSEIARIYHEKNDIDRAIDTYGETIEFLTIYETQTVQEHITLIISKCHAFAAKHRERREFDFVISLYSKLIMFIQKYRLNYLFHLAAAYNRLAELLENVAYKHSAELILATNCCYLPNAQRSAVLNKCVLDYIQKAEYYLSNNQLDLAIKTYRTELLAFLLENHSLEDERISSCYRNMASVHYEQNENVQTLQFYLKAVDIYESQKESFYTDIAFELNPNVCRRYAGTLFTCYNNMATVYQAIHDVISAEICRQKIIDIYEKHNDQFQLIRNPAINIITVQICPMVELNY</sequence>
<evidence type="ECO:0000256" key="2">
    <source>
        <dbReference type="ARBA" id="ARBA00022803"/>
    </source>
</evidence>
<dbReference type="EMBL" id="CAJOBC010005162">
    <property type="protein sequence ID" value="CAF3853981.1"/>
    <property type="molecule type" value="Genomic_DNA"/>
</dbReference>
<keyword evidence="2 3" id="KW-0802">TPR repeat</keyword>
<reference evidence="5" key="1">
    <citation type="submission" date="2021-02" db="EMBL/GenBank/DDBJ databases">
        <authorList>
            <person name="Nowell W R."/>
        </authorList>
    </citation>
    <scope>NUCLEOTIDE SEQUENCE</scope>
</reference>
<feature type="repeat" description="TPR" evidence="3">
    <location>
        <begin position="939"/>
        <end position="972"/>
    </location>
</feature>
<dbReference type="Pfam" id="PF13424">
    <property type="entry name" value="TPR_12"/>
    <property type="match status" value="1"/>
</dbReference>
<evidence type="ECO:0000313" key="6">
    <source>
        <dbReference type="EMBL" id="CAF3754308.1"/>
    </source>
</evidence>
<dbReference type="PROSITE" id="PS51996">
    <property type="entry name" value="TR_MART"/>
    <property type="match status" value="1"/>
</dbReference>
<protein>
    <submittedName>
        <fullName evidence="5">Uncharacterized protein</fullName>
    </submittedName>
</protein>
<accession>A0A814N958</accession>
<dbReference type="PANTHER" id="PTHR45641">
    <property type="entry name" value="TETRATRICOPEPTIDE REPEAT PROTEIN (AFU_ORTHOLOGUE AFUA_6G03870)"/>
    <property type="match status" value="1"/>
</dbReference>
<keyword evidence="1" id="KW-0677">Repeat</keyword>
<dbReference type="EMBL" id="CAJNOQ010005163">
    <property type="protein sequence ID" value="CAF1088523.1"/>
    <property type="molecule type" value="Genomic_DNA"/>
</dbReference>
<dbReference type="Proteomes" id="UP000682733">
    <property type="component" value="Unassembled WGS sequence"/>
</dbReference>
<evidence type="ECO:0000313" key="5">
    <source>
        <dbReference type="EMBL" id="CAF1088523.1"/>
    </source>
</evidence>
<dbReference type="SUPFAM" id="SSF48452">
    <property type="entry name" value="TPR-like"/>
    <property type="match status" value="4"/>
</dbReference>
<dbReference type="Gene3D" id="1.25.40.10">
    <property type="entry name" value="Tetratricopeptide repeat domain"/>
    <property type="match status" value="5"/>
</dbReference>
<evidence type="ECO:0000256" key="3">
    <source>
        <dbReference type="PROSITE-ProRule" id="PRU00339"/>
    </source>
</evidence>
<dbReference type="SMART" id="SM00028">
    <property type="entry name" value="TPR"/>
    <property type="match status" value="9"/>
</dbReference>
<dbReference type="EMBL" id="CAJNOK010005772">
    <property type="protein sequence ID" value="CAF0983899.1"/>
    <property type="molecule type" value="Genomic_DNA"/>
</dbReference>
<dbReference type="EMBL" id="CAJOBA010005777">
    <property type="protein sequence ID" value="CAF3754308.1"/>
    <property type="molecule type" value="Genomic_DNA"/>
</dbReference>
<dbReference type="Proteomes" id="UP000677228">
    <property type="component" value="Unassembled WGS sequence"/>
</dbReference>
<keyword evidence="8" id="KW-1185">Reference proteome</keyword>
<dbReference type="InterPro" id="IPR011990">
    <property type="entry name" value="TPR-like_helical_dom_sf"/>
</dbReference>
<comment type="caution">
    <text evidence="5">The sequence shown here is derived from an EMBL/GenBank/DDBJ whole genome shotgun (WGS) entry which is preliminary data.</text>
</comment>
<gene>
    <name evidence="5" type="ORF">GPM918_LOCUS18135</name>
    <name evidence="4" type="ORF">OVA965_LOCUS13726</name>
    <name evidence="7" type="ORF">SRO942_LOCUS18130</name>
    <name evidence="6" type="ORF">TMI583_LOCUS13729</name>
</gene>
<organism evidence="5 8">
    <name type="scientific">Didymodactylos carnosus</name>
    <dbReference type="NCBI Taxonomy" id="1234261"/>
    <lineage>
        <taxon>Eukaryota</taxon>
        <taxon>Metazoa</taxon>
        <taxon>Spiralia</taxon>
        <taxon>Gnathifera</taxon>
        <taxon>Rotifera</taxon>
        <taxon>Eurotatoria</taxon>
        <taxon>Bdelloidea</taxon>
        <taxon>Philodinida</taxon>
        <taxon>Philodinidae</taxon>
        <taxon>Didymodactylos</taxon>
    </lineage>
</organism>
<dbReference type="InterPro" id="IPR019734">
    <property type="entry name" value="TPR_rpt"/>
</dbReference>
<dbReference type="Proteomes" id="UP000681722">
    <property type="component" value="Unassembled WGS sequence"/>
</dbReference>
<evidence type="ECO:0000313" key="7">
    <source>
        <dbReference type="EMBL" id="CAF3853981.1"/>
    </source>
</evidence>
<proteinExistence type="predicted"/>
<dbReference type="OrthoDB" id="10005064at2759"/>
<name>A0A814N958_9BILA</name>
<dbReference type="Gene3D" id="3.90.176.10">
    <property type="entry name" value="Toxin ADP-ribosyltransferase, Chain A, domain 1"/>
    <property type="match status" value="1"/>
</dbReference>
<dbReference type="Proteomes" id="UP000663829">
    <property type="component" value="Unassembled WGS sequence"/>
</dbReference>